<comment type="caution">
    <text evidence="2">The sequence shown here is derived from an EMBL/GenBank/DDBJ whole genome shotgun (WGS) entry which is preliminary data.</text>
</comment>
<dbReference type="EMBL" id="AOMF01000103">
    <property type="protein sequence ID" value="EMA55818.1"/>
    <property type="molecule type" value="Genomic_DNA"/>
</dbReference>
<keyword evidence="1" id="KW-0472">Membrane</keyword>
<dbReference type="Proteomes" id="UP000011680">
    <property type="component" value="Unassembled WGS sequence"/>
</dbReference>
<keyword evidence="3" id="KW-1185">Reference proteome</keyword>
<keyword evidence="1" id="KW-1133">Transmembrane helix</keyword>
<dbReference type="eggNOG" id="arCOG10151">
    <property type="taxonomic scope" value="Archaea"/>
</dbReference>
<evidence type="ECO:0000313" key="2">
    <source>
        <dbReference type="EMBL" id="EMA55818.1"/>
    </source>
</evidence>
<gene>
    <name evidence="2" type="ORF">C451_05043</name>
</gene>
<dbReference type="RefSeq" id="WP_007738341.1">
    <property type="nucleotide sequence ID" value="NZ_AOMF01000103.1"/>
</dbReference>
<dbReference type="STRING" id="1227457.C451_05043"/>
<name>M0NE29_9EURY</name>
<dbReference type="Pfam" id="PF12650">
    <property type="entry name" value="DUF3784"/>
    <property type="match status" value="1"/>
</dbReference>
<dbReference type="OrthoDB" id="265746at2157"/>
<evidence type="ECO:0000313" key="3">
    <source>
        <dbReference type="Proteomes" id="UP000011680"/>
    </source>
</evidence>
<feature type="transmembrane region" description="Helical" evidence="1">
    <location>
        <begin position="44"/>
        <end position="64"/>
    </location>
</feature>
<feature type="transmembrane region" description="Helical" evidence="1">
    <location>
        <begin position="76"/>
        <end position="96"/>
    </location>
</feature>
<dbReference type="InterPro" id="IPR017259">
    <property type="entry name" value="UCP037672"/>
</dbReference>
<reference evidence="2 3" key="1">
    <citation type="journal article" date="2014" name="PLoS Genet.">
        <title>Phylogenetically driven sequencing of extremely halophilic archaea reveals strategies for static and dynamic osmo-response.</title>
        <authorList>
            <person name="Becker E.A."/>
            <person name="Seitzer P.M."/>
            <person name="Tritt A."/>
            <person name="Larsen D."/>
            <person name="Krusor M."/>
            <person name="Yao A.I."/>
            <person name="Wu D."/>
            <person name="Madern D."/>
            <person name="Eisen J.A."/>
            <person name="Darling A.E."/>
            <person name="Facciotti M.T."/>
        </authorList>
    </citation>
    <scope>NUCLEOTIDE SEQUENCE [LARGE SCALE GENOMIC DNA]</scope>
    <source>
        <strain evidence="2 3">JCM 13552</strain>
    </source>
</reference>
<dbReference type="AlphaFoldDB" id="M0NE29"/>
<proteinExistence type="predicted"/>
<evidence type="ECO:0000256" key="1">
    <source>
        <dbReference type="SAM" id="Phobius"/>
    </source>
</evidence>
<sequence>MALERFLLIAVSGLFIAIIGYLIKYRGMVQLVAGYDPDEVVNEAGLGNFIGTLAIVVGAVTIMTGILDYQDIGDGILWYVFGVFVVGSAGVMVVGANRYTA</sequence>
<protein>
    <recommendedName>
        <fullName evidence="4">DUF3784 domain-containing protein</fullName>
    </recommendedName>
</protein>
<accession>M0NE29</accession>
<keyword evidence="1" id="KW-0812">Transmembrane</keyword>
<organism evidence="2 3">
    <name type="scientific">Halococcus thailandensis JCM 13552</name>
    <dbReference type="NCBI Taxonomy" id="1227457"/>
    <lineage>
        <taxon>Archaea</taxon>
        <taxon>Methanobacteriati</taxon>
        <taxon>Methanobacteriota</taxon>
        <taxon>Stenosarchaea group</taxon>
        <taxon>Halobacteria</taxon>
        <taxon>Halobacteriales</taxon>
        <taxon>Halococcaceae</taxon>
        <taxon>Halococcus</taxon>
    </lineage>
</organism>
<evidence type="ECO:0008006" key="4">
    <source>
        <dbReference type="Google" id="ProtNLM"/>
    </source>
</evidence>
<feature type="transmembrane region" description="Helical" evidence="1">
    <location>
        <begin position="6"/>
        <end position="23"/>
    </location>
</feature>
<dbReference type="PATRIC" id="fig|1227457.3.peg.906"/>